<dbReference type="Proteomes" id="UP000253099">
    <property type="component" value="Unassembled WGS sequence"/>
</dbReference>
<comment type="caution">
    <text evidence="1">The sequence shown here is derived from an EMBL/GenBank/DDBJ whole genome shotgun (WGS) entry which is preliminary data.</text>
</comment>
<accession>A0A366MEY6</accession>
<dbReference type="AlphaFoldDB" id="A0A366MEY6"/>
<dbReference type="InterPro" id="IPR019271">
    <property type="entry name" value="DUF2284_metal-binding"/>
</dbReference>
<evidence type="ECO:0000313" key="2">
    <source>
        <dbReference type="Proteomes" id="UP000253099"/>
    </source>
</evidence>
<keyword evidence="2" id="KW-1185">Reference proteome</keyword>
<evidence type="ECO:0000313" key="1">
    <source>
        <dbReference type="EMBL" id="RBQ24240.1"/>
    </source>
</evidence>
<proteinExistence type="predicted"/>
<reference evidence="1 2" key="1">
    <citation type="submission" date="2018-06" db="EMBL/GenBank/DDBJ databases">
        <title>Genomic insight into two independent archaeal endosymbiosis events.</title>
        <authorList>
            <person name="Lind A.E."/>
            <person name="Lewis W.H."/>
            <person name="Spang A."/>
            <person name="Guy L."/>
            <person name="Embley M.T."/>
            <person name="Ettema T.J.G."/>
        </authorList>
    </citation>
    <scope>NUCLEOTIDE SEQUENCE [LARGE SCALE GENOMIC DNA]</scope>
    <source>
        <strain evidence="1">NOE</strain>
    </source>
</reference>
<organism evidence="1 2">
    <name type="scientific">Candidatus Methanobinarius endosymbioticus</name>
    <dbReference type="NCBI Taxonomy" id="2006182"/>
    <lineage>
        <taxon>Archaea</taxon>
        <taxon>Methanobacteriati</taxon>
        <taxon>Methanobacteriota</taxon>
        <taxon>Methanomada group</taxon>
        <taxon>Methanobacteria</taxon>
        <taxon>Methanobacteriales</taxon>
        <taxon>Methanobacteriaceae</taxon>
        <taxon>Candidatus Methanobinarius</taxon>
    </lineage>
</organism>
<dbReference type="EMBL" id="NIZT01000008">
    <property type="protein sequence ID" value="RBQ24240.1"/>
    <property type="molecule type" value="Genomic_DNA"/>
</dbReference>
<gene>
    <name evidence="1" type="ORF">ALNOE001_03570</name>
</gene>
<name>A0A366MEY6_9EURY</name>
<protein>
    <submittedName>
        <fullName evidence="1">Uncharacterized protein</fullName>
    </submittedName>
</protein>
<dbReference type="Pfam" id="PF10050">
    <property type="entry name" value="DUF2284"/>
    <property type="match status" value="1"/>
</dbReference>
<sequence length="72" mass="7942">MELYKATELGAGPCTHCKKCNLKSCVNRNLARPSIKACGINAQKTIENNGYETIGNENGEKIFYCYGLLLVK</sequence>